<accession>A0A0F9SRF1</accession>
<proteinExistence type="predicted"/>
<organism evidence="1">
    <name type="scientific">marine sediment metagenome</name>
    <dbReference type="NCBI Taxonomy" id="412755"/>
    <lineage>
        <taxon>unclassified sequences</taxon>
        <taxon>metagenomes</taxon>
        <taxon>ecological metagenomes</taxon>
    </lineage>
</organism>
<protein>
    <submittedName>
        <fullName evidence="1">Uncharacterized protein</fullName>
    </submittedName>
</protein>
<comment type="caution">
    <text evidence="1">The sequence shown here is derived from an EMBL/GenBank/DDBJ whole genome shotgun (WGS) entry which is preliminary data.</text>
</comment>
<reference evidence="1" key="1">
    <citation type="journal article" date="2015" name="Nature">
        <title>Complex archaea that bridge the gap between prokaryotes and eukaryotes.</title>
        <authorList>
            <person name="Spang A."/>
            <person name="Saw J.H."/>
            <person name="Jorgensen S.L."/>
            <person name="Zaremba-Niedzwiedzka K."/>
            <person name="Martijn J."/>
            <person name="Lind A.E."/>
            <person name="van Eijk R."/>
            <person name="Schleper C."/>
            <person name="Guy L."/>
            <person name="Ettema T.J."/>
        </authorList>
    </citation>
    <scope>NUCLEOTIDE SEQUENCE</scope>
</reference>
<dbReference type="AlphaFoldDB" id="A0A0F9SRF1"/>
<name>A0A0F9SRF1_9ZZZZ</name>
<gene>
    <name evidence="1" type="ORF">LCGC14_0742390</name>
</gene>
<evidence type="ECO:0000313" key="1">
    <source>
        <dbReference type="EMBL" id="KKN39546.1"/>
    </source>
</evidence>
<dbReference type="EMBL" id="LAZR01001757">
    <property type="protein sequence ID" value="KKN39546.1"/>
    <property type="molecule type" value="Genomic_DNA"/>
</dbReference>
<sequence>MSEFKEITCDNCEQVIAHIDGEMNASIVCSRCYGEKVKLDFDRNHPIFTYSFAFLSDPRRITKEYRLLMDIANNPELLTEFQSIVFKHVKEHQKPNDCLFCLIAILW</sequence>